<dbReference type="PANTHER" id="PTHR18901">
    <property type="entry name" value="2-DEOXYGLUCOSE-6-PHOSPHATE PHOSPHATASE 2"/>
    <property type="match status" value="1"/>
</dbReference>
<dbReference type="KEGG" id="ruv:EC9_45410"/>
<dbReference type="EC" id="3.1.3.-" evidence="1"/>
<dbReference type="SUPFAM" id="SSF56784">
    <property type="entry name" value="HAD-like"/>
    <property type="match status" value="1"/>
</dbReference>
<dbReference type="Gene3D" id="1.10.150.240">
    <property type="entry name" value="Putative phosphatase, domain 2"/>
    <property type="match status" value="1"/>
</dbReference>
<organism evidence="1 2">
    <name type="scientific">Rosistilla ulvae</name>
    <dbReference type="NCBI Taxonomy" id="1930277"/>
    <lineage>
        <taxon>Bacteria</taxon>
        <taxon>Pseudomonadati</taxon>
        <taxon>Planctomycetota</taxon>
        <taxon>Planctomycetia</taxon>
        <taxon>Pirellulales</taxon>
        <taxon>Pirellulaceae</taxon>
        <taxon>Rosistilla</taxon>
    </lineage>
</organism>
<dbReference type="Gene3D" id="3.40.50.1000">
    <property type="entry name" value="HAD superfamily/HAD-like"/>
    <property type="match status" value="1"/>
</dbReference>
<dbReference type="AlphaFoldDB" id="A0A517M642"/>
<proteinExistence type="predicted"/>
<dbReference type="InterPro" id="IPR036412">
    <property type="entry name" value="HAD-like_sf"/>
</dbReference>
<dbReference type="Pfam" id="PF13419">
    <property type="entry name" value="HAD_2"/>
    <property type="match status" value="1"/>
</dbReference>
<accession>A0A517M642</accession>
<dbReference type="GO" id="GO:0016787">
    <property type="term" value="F:hydrolase activity"/>
    <property type="evidence" value="ECO:0007669"/>
    <property type="project" value="UniProtKB-KW"/>
</dbReference>
<dbReference type="InterPro" id="IPR041492">
    <property type="entry name" value="HAD_2"/>
</dbReference>
<evidence type="ECO:0000313" key="1">
    <source>
        <dbReference type="EMBL" id="QDS90333.1"/>
    </source>
</evidence>
<keyword evidence="1" id="KW-0378">Hydrolase</keyword>
<dbReference type="InterPro" id="IPR023214">
    <property type="entry name" value="HAD_sf"/>
</dbReference>
<dbReference type="NCBIfam" id="TIGR01509">
    <property type="entry name" value="HAD-SF-IA-v3"/>
    <property type="match status" value="1"/>
</dbReference>
<evidence type="ECO:0000313" key="2">
    <source>
        <dbReference type="Proteomes" id="UP000319557"/>
    </source>
</evidence>
<dbReference type="EMBL" id="CP036261">
    <property type="protein sequence ID" value="QDS90333.1"/>
    <property type="molecule type" value="Genomic_DNA"/>
</dbReference>
<dbReference type="PANTHER" id="PTHR18901:SF38">
    <property type="entry name" value="PSEUDOURIDINE-5'-PHOSPHATASE"/>
    <property type="match status" value="1"/>
</dbReference>
<reference evidence="1 2" key="1">
    <citation type="submission" date="2019-02" db="EMBL/GenBank/DDBJ databases">
        <title>Deep-cultivation of Planctomycetes and their phenomic and genomic characterization uncovers novel biology.</title>
        <authorList>
            <person name="Wiegand S."/>
            <person name="Jogler M."/>
            <person name="Boedeker C."/>
            <person name="Pinto D."/>
            <person name="Vollmers J."/>
            <person name="Rivas-Marin E."/>
            <person name="Kohn T."/>
            <person name="Peeters S.H."/>
            <person name="Heuer A."/>
            <person name="Rast P."/>
            <person name="Oberbeckmann S."/>
            <person name="Bunk B."/>
            <person name="Jeske O."/>
            <person name="Meyerdierks A."/>
            <person name="Storesund J.E."/>
            <person name="Kallscheuer N."/>
            <person name="Luecker S."/>
            <person name="Lage O.M."/>
            <person name="Pohl T."/>
            <person name="Merkel B.J."/>
            <person name="Hornburger P."/>
            <person name="Mueller R.-W."/>
            <person name="Bruemmer F."/>
            <person name="Labrenz M."/>
            <person name="Spormann A.M."/>
            <person name="Op den Camp H."/>
            <person name="Overmann J."/>
            <person name="Amann R."/>
            <person name="Jetten M.S.M."/>
            <person name="Mascher T."/>
            <person name="Medema M.H."/>
            <person name="Devos D.P."/>
            <person name="Kaster A.-K."/>
            <person name="Ovreas L."/>
            <person name="Rohde M."/>
            <person name="Galperin M.Y."/>
            <person name="Jogler C."/>
        </authorList>
    </citation>
    <scope>NUCLEOTIDE SEQUENCE [LARGE SCALE GENOMIC DNA]</scope>
    <source>
        <strain evidence="1 2">EC9</strain>
    </source>
</reference>
<protein>
    <submittedName>
        <fullName evidence="1">Phosphorylated carbohydrates phosphatase</fullName>
        <ecNumber evidence="1">3.1.3.-</ecNumber>
    </submittedName>
</protein>
<gene>
    <name evidence="1" type="ORF">EC9_45410</name>
</gene>
<sequence>MFDTEPLYYQVGTELLGRRGFEFNMQIQQKMMGRPAPEAIGVLIAEFQLTDLPADLMQESDDLYAALLADGLVALPGLFELLDHLESRSIPFAVATSSKRRFAQQMLSSFDLIPRLQFLLTGDDVSQGKPHPEMYLSAADRFQIQPENMLVLEDSENGCISAAQSGACAVAVPGEHTAGHRYDQAFLSIDSLADRRLFELLQS</sequence>
<keyword evidence="2" id="KW-1185">Reference proteome</keyword>
<dbReference type="InterPro" id="IPR006439">
    <property type="entry name" value="HAD-SF_hydro_IA"/>
</dbReference>
<name>A0A517M642_9BACT</name>
<dbReference type="InterPro" id="IPR023198">
    <property type="entry name" value="PGP-like_dom2"/>
</dbReference>
<dbReference type="Proteomes" id="UP000319557">
    <property type="component" value="Chromosome"/>
</dbReference>